<dbReference type="AlphaFoldDB" id="A0AAV2DW53"/>
<dbReference type="Proteomes" id="UP001497516">
    <property type="component" value="Chromosome 3"/>
</dbReference>
<dbReference type="InterPro" id="IPR053293">
    <property type="entry name" value="OCM_Kinase"/>
</dbReference>
<keyword evidence="4" id="KW-1185">Reference proteome</keyword>
<reference evidence="3 4" key="1">
    <citation type="submission" date="2024-04" db="EMBL/GenBank/DDBJ databases">
        <authorList>
            <person name="Fracassetti M."/>
        </authorList>
    </citation>
    <scope>NUCLEOTIDE SEQUENCE [LARGE SCALE GENOMIC DNA]</scope>
</reference>
<feature type="compositionally biased region" description="Basic and acidic residues" evidence="1">
    <location>
        <begin position="19"/>
        <end position="36"/>
    </location>
</feature>
<dbReference type="PANTHER" id="PTHR47209">
    <property type="entry name" value="OS06G0639500 PROTEIN"/>
    <property type="match status" value="1"/>
</dbReference>
<dbReference type="EMBL" id="OZ034816">
    <property type="protein sequence ID" value="CAL1377722.1"/>
    <property type="molecule type" value="Genomic_DNA"/>
</dbReference>
<evidence type="ECO:0000313" key="4">
    <source>
        <dbReference type="Proteomes" id="UP001497516"/>
    </source>
</evidence>
<dbReference type="PANTHER" id="PTHR47209:SF4">
    <property type="entry name" value="SEED DORMANCY CONTROL PROTEIN"/>
    <property type="match status" value="1"/>
</dbReference>
<evidence type="ECO:0000313" key="3">
    <source>
        <dbReference type="EMBL" id="CAL1377722.1"/>
    </source>
</evidence>
<sequence length="292" mass="33281">MKKTVPQFLWNSYEATDREIRQEGEGMSREEGSKGDDVDESDGTQVIQCMITFRKQDITHQKEGYWGKYGLWRQEQKTRAARLQKQLKARWESEESIHDQLNRFHAHYHRFIIPTKLNDVSQLLMPSSAPPHELATLAWLGDWRPSSILELLCGLAHCSSSSSSDESNMSQLMHEIRIEEAVIDEEMAEIQATCVLHLPFVNSPQQSGDGDEMGCIETEFRKIQSAIAKAQQLRFKTLELLVKKVLGQTKAAEFFVAFVKVQEVIHNHAAKLKLPKGPLTIPVKHLVIKGSF</sequence>
<gene>
    <name evidence="3" type="ORF">LTRI10_LOCUS19351</name>
</gene>
<feature type="region of interest" description="Disordered" evidence="1">
    <location>
        <begin position="19"/>
        <end position="41"/>
    </location>
</feature>
<dbReference type="GO" id="GO:0006351">
    <property type="term" value="P:DNA-templated transcription"/>
    <property type="evidence" value="ECO:0007669"/>
    <property type="project" value="InterPro"/>
</dbReference>
<dbReference type="InterPro" id="IPR025422">
    <property type="entry name" value="TGA_domain"/>
</dbReference>
<evidence type="ECO:0000256" key="1">
    <source>
        <dbReference type="SAM" id="MobiDB-lite"/>
    </source>
</evidence>
<dbReference type="GO" id="GO:0043565">
    <property type="term" value="F:sequence-specific DNA binding"/>
    <property type="evidence" value="ECO:0007669"/>
    <property type="project" value="InterPro"/>
</dbReference>
<accession>A0AAV2DW53</accession>
<dbReference type="PROSITE" id="PS51806">
    <property type="entry name" value="DOG1"/>
    <property type="match status" value="1"/>
</dbReference>
<organism evidence="3 4">
    <name type="scientific">Linum trigynum</name>
    <dbReference type="NCBI Taxonomy" id="586398"/>
    <lineage>
        <taxon>Eukaryota</taxon>
        <taxon>Viridiplantae</taxon>
        <taxon>Streptophyta</taxon>
        <taxon>Embryophyta</taxon>
        <taxon>Tracheophyta</taxon>
        <taxon>Spermatophyta</taxon>
        <taxon>Magnoliopsida</taxon>
        <taxon>eudicotyledons</taxon>
        <taxon>Gunneridae</taxon>
        <taxon>Pentapetalae</taxon>
        <taxon>rosids</taxon>
        <taxon>fabids</taxon>
        <taxon>Malpighiales</taxon>
        <taxon>Linaceae</taxon>
        <taxon>Linum</taxon>
    </lineage>
</organism>
<proteinExistence type="predicted"/>
<feature type="domain" description="DOG1" evidence="2">
    <location>
        <begin position="62"/>
        <end position="275"/>
    </location>
</feature>
<name>A0AAV2DW53_9ROSI</name>
<dbReference type="Pfam" id="PF14144">
    <property type="entry name" value="DOG1"/>
    <property type="match status" value="1"/>
</dbReference>
<protein>
    <recommendedName>
        <fullName evidence="2">DOG1 domain-containing protein</fullName>
    </recommendedName>
</protein>
<evidence type="ECO:0000259" key="2">
    <source>
        <dbReference type="PROSITE" id="PS51806"/>
    </source>
</evidence>